<keyword evidence="2" id="KW-0732">Signal</keyword>
<proteinExistence type="predicted"/>
<dbReference type="AlphaFoldDB" id="A0A2H1H0L9"/>
<evidence type="ECO:0000256" key="2">
    <source>
        <dbReference type="SAM" id="SignalP"/>
    </source>
</evidence>
<accession>A0A2H1H0L9</accession>
<dbReference type="Proteomes" id="UP000245764">
    <property type="component" value="Chromosome 10"/>
</dbReference>
<gene>
    <name evidence="3" type="ORF">ZT1E4_G10075</name>
</gene>
<evidence type="ECO:0008006" key="5">
    <source>
        <dbReference type="Google" id="ProtNLM"/>
    </source>
</evidence>
<feature type="region of interest" description="Disordered" evidence="1">
    <location>
        <begin position="173"/>
        <end position="273"/>
    </location>
</feature>
<feature type="chain" id="PRO_5013742585" description="CBM-cenC domain-containing protein" evidence="2">
    <location>
        <begin position="21"/>
        <end position="681"/>
    </location>
</feature>
<protein>
    <recommendedName>
        <fullName evidence="5">CBM-cenC domain-containing protein</fullName>
    </recommendedName>
</protein>
<feature type="compositionally biased region" description="Low complexity" evidence="1">
    <location>
        <begin position="187"/>
        <end position="273"/>
    </location>
</feature>
<feature type="signal peptide" evidence="2">
    <location>
        <begin position="1"/>
        <end position="20"/>
    </location>
</feature>
<organism evidence="3 4">
    <name type="scientific">Zymoseptoria tritici ST99CH_1E4</name>
    <dbReference type="NCBI Taxonomy" id="1276532"/>
    <lineage>
        <taxon>Eukaryota</taxon>
        <taxon>Fungi</taxon>
        <taxon>Dikarya</taxon>
        <taxon>Ascomycota</taxon>
        <taxon>Pezizomycotina</taxon>
        <taxon>Dothideomycetes</taxon>
        <taxon>Dothideomycetidae</taxon>
        <taxon>Mycosphaerellales</taxon>
        <taxon>Mycosphaerellaceae</taxon>
        <taxon>Zymoseptoria</taxon>
    </lineage>
</organism>
<reference evidence="4" key="1">
    <citation type="submission" date="2017-05" db="EMBL/GenBank/DDBJ databases">
        <authorList>
            <person name="Song R."/>
            <person name="Chenine A.L."/>
            <person name="Ruprecht R.M."/>
        </authorList>
    </citation>
    <scope>NUCLEOTIDE SEQUENCE [LARGE SCALE GENOMIC DNA]</scope>
</reference>
<feature type="compositionally biased region" description="Low complexity" evidence="1">
    <location>
        <begin position="445"/>
        <end position="468"/>
    </location>
</feature>
<evidence type="ECO:0000256" key="1">
    <source>
        <dbReference type="SAM" id="MobiDB-lite"/>
    </source>
</evidence>
<feature type="region of interest" description="Disordered" evidence="1">
    <location>
        <begin position="441"/>
        <end position="472"/>
    </location>
</feature>
<evidence type="ECO:0000313" key="3">
    <source>
        <dbReference type="EMBL" id="SMR59340.1"/>
    </source>
</evidence>
<name>A0A2H1H0L9_ZYMTR</name>
<sequence length="681" mass="71268">MHFLQSLVAVAALLSTSSFAVNIPSSPLEARDLSSRSTVDNCEADLRWHKASAFCSSFAAIKDATTTVYNTKQPKTTCTTKTVACTTPGAHQSRGKREAAAEPVPAAVADAEAEAHYGYQRCNQWGIPAYFQKYSCQDIKQACCRYVKPKTVVVRKNQLTVVSTETVTPRCTTTTSRGAVVPTTTRSTSTIRAGVTTTTRATTRASTTGKGASSTTRSITSTTMASGATTSTSGVTTSSSTRTSTTPETTMTTTSTTMSFTTTSTTASAATTPAASAKIVKNGGFEETVASPGGPPNIAAWTATNVIAQGPSEDGSPHSGSYFARFRTNIDKSAASLSQAIDSGASGPFTLTYLSRVFTNARTDGYTCTFTTRLNNVDIATRTFGYVDTPSTVDWQPTTIDGLTLGQGKVLEFRLSCTYANTYQYLDFALDDVQISNPGNTVAGSTTSTTTTAASTTTTAPVSTTSPPSCNPDPLRTDCKGRPCFTRPECRQGVANAEECQELKSTTPGVLSTVYQDDGTCVLYYSCCEATEQTCNIFNVHVEGAGFNYAINSQSDGGPISVLSSQQVATQYGITEGGEIFTGNNVLWTSASGQPSFVAARLSSTVAASGDVSVRCTLTKTDATSRNPGRLACLNGAASSISAVQVCTSEAGDPALYLGDSVRSDCTSVTLSAECVPKSEK</sequence>
<dbReference type="EMBL" id="LT854262">
    <property type="protein sequence ID" value="SMR59340.1"/>
    <property type="molecule type" value="Genomic_DNA"/>
</dbReference>
<evidence type="ECO:0000313" key="4">
    <source>
        <dbReference type="Proteomes" id="UP000245764"/>
    </source>
</evidence>